<feature type="domain" description="KIB1-4 beta-propeller" evidence="1">
    <location>
        <begin position="82"/>
        <end position="382"/>
    </location>
</feature>
<reference evidence="3 4" key="2">
    <citation type="submission" date="2024-10" db="EMBL/GenBank/DDBJ databases">
        <authorList>
            <person name="Ryan C."/>
        </authorList>
    </citation>
    <scope>NUCLEOTIDE SEQUENCE [LARGE SCALE GENOMIC DNA]</scope>
</reference>
<dbReference type="Proteomes" id="UP001497457">
    <property type="component" value="Chromosome 24b"/>
</dbReference>
<organism evidence="3 4">
    <name type="scientific">Urochloa decumbens</name>
    <dbReference type="NCBI Taxonomy" id="240449"/>
    <lineage>
        <taxon>Eukaryota</taxon>
        <taxon>Viridiplantae</taxon>
        <taxon>Streptophyta</taxon>
        <taxon>Embryophyta</taxon>
        <taxon>Tracheophyta</taxon>
        <taxon>Spermatophyta</taxon>
        <taxon>Magnoliopsida</taxon>
        <taxon>Liliopsida</taxon>
        <taxon>Poales</taxon>
        <taxon>Poaceae</taxon>
        <taxon>PACMAD clade</taxon>
        <taxon>Panicoideae</taxon>
        <taxon>Panicodae</taxon>
        <taxon>Paniceae</taxon>
        <taxon>Melinidinae</taxon>
        <taxon>Urochloa</taxon>
    </lineage>
</organism>
<dbReference type="Gene3D" id="1.20.1280.50">
    <property type="match status" value="1"/>
</dbReference>
<feature type="domain" description="F-box" evidence="2">
    <location>
        <begin position="9"/>
        <end position="42"/>
    </location>
</feature>
<protein>
    <recommendedName>
        <fullName evidence="5">F-box domain-containing protein</fullName>
    </recommendedName>
</protein>
<accession>A0ABC9B1G3</accession>
<name>A0ABC9B1G3_9POAL</name>
<dbReference type="EMBL" id="OZ075134">
    <property type="protein sequence ID" value="CAL4992127.1"/>
    <property type="molecule type" value="Genomic_DNA"/>
</dbReference>
<gene>
    <name evidence="3" type="ORF">URODEC1_LOCUS60971</name>
</gene>
<reference evidence="4" key="1">
    <citation type="submission" date="2024-06" db="EMBL/GenBank/DDBJ databases">
        <authorList>
            <person name="Ryan C."/>
        </authorList>
    </citation>
    <scope>NUCLEOTIDE SEQUENCE [LARGE SCALE GENOMIC DNA]</scope>
</reference>
<dbReference type="Pfam" id="PF03478">
    <property type="entry name" value="Beta-prop_KIB1-4"/>
    <property type="match status" value="1"/>
</dbReference>
<dbReference type="PANTHER" id="PTHR44586">
    <property type="entry name" value="F-BOX DOMAIN CONTAINING PROTEIN, EXPRESSED"/>
    <property type="match status" value="1"/>
</dbReference>
<dbReference type="InterPro" id="IPR005174">
    <property type="entry name" value="KIB1-4_b-propeller"/>
</dbReference>
<dbReference type="CDD" id="cd09917">
    <property type="entry name" value="F-box_SF"/>
    <property type="match status" value="1"/>
</dbReference>
<dbReference type="SUPFAM" id="SSF81383">
    <property type="entry name" value="F-box domain"/>
    <property type="match status" value="1"/>
</dbReference>
<dbReference type="InterPro" id="IPR036047">
    <property type="entry name" value="F-box-like_dom_sf"/>
</dbReference>
<evidence type="ECO:0000313" key="4">
    <source>
        <dbReference type="Proteomes" id="UP001497457"/>
    </source>
</evidence>
<evidence type="ECO:0000259" key="2">
    <source>
        <dbReference type="Pfam" id="PF12937"/>
    </source>
</evidence>
<evidence type="ECO:0000313" key="3">
    <source>
        <dbReference type="EMBL" id="CAL4992127.1"/>
    </source>
</evidence>
<evidence type="ECO:0000259" key="1">
    <source>
        <dbReference type="Pfam" id="PF03478"/>
    </source>
</evidence>
<keyword evidence="4" id="KW-1185">Reference proteome</keyword>
<dbReference type="AlphaFoldDB" id="A0ABC9B1G3"/>
<proteinExistence type="predicted"/>
<dbReference type="InterPro" id="IPR001810">
    <property type="entry name" value="F-box_dom"/>
</dbReference>
<dbReference type="Pfam" id="PF12937">
    <property type="entry name" value="F-box-like"/>
    <property type="match status" value="1"/>
</dbReference>
<dbReference type="SUPFAM" id="SSF69322">
    <property type="entry name" value="Tricorn protease domain 2"/>
    <property type="match status" value="1"/>
</dbReference>
<evidence type="ECO:0008006" key="5">
    <source>
        <dbReference type="Google" id="ProtNLM"/>
    </source>
</evidence>
<dbReference type="PANTHER" id="PTHR44586:SF23">
    <property type="entry name" value="F-BOX DOMAIN-CONTAINING PROTEIN"/>
    <property type="match status" value="1"/>
</dbReference>
<sequence length="436" mass="48741">MDAAAYPDWSALPEELMDLVMRLLDVPDLFRAGAVCASWYAAFSAARRARIPVADGSPCLLYSCAGDDADTATMYSASGGGAAFKVRLPAPAIRSRHVVGAGHGWVVTADEESNLQLLNPLTTAQLDLPPVTGLHHVESFADEQGRPMYRLYGEDPWRPDLAMPYKPKELRLFLYHKAYLSCRPSAGAACVVLLLCRPDGELSFARIGDDRWTHIAKSEFVQLDSGYHGAAYNDKDGLFYLVSFDSSVHTLDLNGPSPVVKCIVKQYSRYDDPIRSVILAPWGDMLQVWRYAEWRWLDNLQVSAEIADEVICLSQEPYTCDVEVYKVDINDQKLVKISGLELQEHALFIGFNSPMLLSTREFPMFRSNCAYITDDSSENICINKYGCGEQSQADMALTVSGIHDARTSKFHYCCISDVHVKDEVMRRCKAIWNHQI</sequence>